<keyword evidence="3" id="KW-1185">Reference proteome</keyword>
<organism evidence="2 3">
    <name type="scientific">Zizania palustris</name>
    <name type="common">Northern wild rice</name>
    <dbReference type="NCBI Taxonomy" id="103762"/>
    <lineage>
        <taxon>Eukaryota</taxon>
        <taxon>Viridiplantae</taxon>
        <taxon>Streptophyta</taxon>
        <taxon>Embryophyta</taxon>
        <taxon>Tracheophyta</taxon>
        <taxon>Spermatophyta</taxon>
        <taxon>Magnoliopsida</taxon>
        <taxon>Liliopsida</taxon>
        <taxon>Poales</taxon>
        <taxon>Poaceae</taxon>
        <taxon>BOP clade</taxon>
        <taxon>Oryzoideae</taxon>
        <taxon>Oryzeae</taxon>
        <taxon>Zizaniinae</taxon>
        <taxon>Zizania</taxon>
    </lineage>
</organism>
<dbReference type="EMBL" id="JAAALK010000283">
    <property type="protein sequence ID" value="KAG8070441.1"/>
    <property type="molecule type" value="Genomic_DNA"/>
</dbReference>
<feature type="compositionally biased region" description="Basic and acidic residues" evidence="1">
    <location>
        <begin position="108"/>
        <end position="120"/>
    </location>
</feature>
<protein>
    <submittedName>
        <fullName evidence="2">Uncharacterized protein</fullName>
    </submittedName>
</protein>
<accession>A0A8J5VSU5</accession>
<comment type="caution">
    <text evidence="2">The sequence shown here is derived from an EMBL/GenBank/DDBJ whole genome shotgun (WGS) entry which is preliminary data.</text>
</comment>
<feature type="compositionally biased region" description="Low complexity" evidence="1">
    <location>
        <begin position="183"/>
        <end position="193"/>
    </location>
</feature>
<gene>
    <name evidence="2" type="ORF">GUJ93_ZPchr0006g41829</name>
</gene>
<evidence type="ECO:0000313" key="2">
    <source>
        <dbReference type="EMBL" id="KAG8070441.1"/>
    </source>
</evidence>
<proteinExistence type="predicted"/>
<dbReference type="PANTHER" id="PTHR47877">
    <property type="entry name" value="LATE EMBRYOGENESIS ABUNDANT DOMAIN-CONTAINING PROTEIN / LEA DOMAIN-CONTAINING PROTEIN"/>
    <property type="match status" value="1"/>
</dbReference>
<feature type="compositionally biased region" description="Basic and acidic residues" evidence="1">
    <location>
        <begin position="78"/>
        <end position="90"/>
    </location>
</feature>
<name>A0A8J5VSU5_ZIZPA</name>
<feature type="region of interest" description="Disordered" evidence="1">
    <location>
        <begin position="78"/>
        <end position="217"/>
    </location>
</feature>
<feature type="compositionally biased region" description="Basic and acidic residues" evidence="1">
    <location>
        <begin position="173"/>
        <end position="182"/>
    </location>
</feature>
<dbReference type="GO" id="GO:0009631">
    <property type="term" value="P:cold acclimation"/>
    <property type="evidence" value="ECO:0007669"/>
    <property type="project" value="TreeGrafter"/>
</dbReference>
<feature type="region of interest" description="Disordered" evidence="1">
    <location>
        <begin position="325"/>
        <end position="348"/>
    </location>
</feature>
<dbReference type="OrthoDB" id="1907061at2759"/>
<feature type="region of interest" description="Disordered" evidence="1">
    <location>
        <begin position="1"/>
        <end position="28"/>
    </location>
</feature>
<evidence type="ECO:0000313" key="3">
    <source>
        <dbReference type="Proteomes" id="UP000729402"/>
    </source>
</evidence>
<feature type="region of interest" description="Disordered" evidence="1">
    <location>
        <begin position="279"/>
        <end position="305"/>
    </location>
</feature>
<dbReference type="Proteomes" id="UP000729402">
    <property type="component" value="Unassembled WGS sequence"/>
</dbReference>
<dbReference type="PANTHER" id="PTHR47877:SF3">
    <property type="entry name" value="LATE EMBRYOGENESIS ABUNDANT DOMAIN-CONTAINING PROTEIN _ LEA DOMAIN-CONTAINING PROTEIN"/>
    <property type="match status" value="1"/>
</dbReference>
<reference evidence="2" key="1">
    <citation type="journal article" date="2021" name="bioRxiv">
        <title>Whole Genome Assembly and Annotation of Northern Wild Rice, Zizania palustris L., Supports a Whole Genome Duplication in the Zizania Genus.</title>
        <authorList>
            <person name="Haas M."/>
            <person name="Kono T."/>
            <person name="Macchietto M."/>
            <person name="Millas R."/>
            <person name="McGilp L."/>
            <person name="Shao M."/>
            <person name="Duquette J."/>
            <person name="Hirsch C.N."/>
            <person name="Kimball J."/>
        </authorList>
    </citation>
    <scope>NUCLEOTIDE SEQUENCE</scope>
    <source>
        <tissue evidence="2">Fresh leaf tissue</tissue>
    </source>
</reference>
<sequence length="348" mass="35538">MSQQQPTKEMQDEGQGRRQQAAAMGLEEIGKYRAQAQQNSADAIRGAEERYAKVNQAHGAKGAVTVAPAPGASVVSYAEKKPHGKLEAEGHGGGSGKATASAGVVLEKTGKHRGEGRQQGESDAGNAAREKSRQAMETSPAAAHAPAGATEGERRHGHLTIHEETGRQLTGQAEERYPKDTATRATDYAAAKGTKAKDAGTQGVHTAAEKSKVAAGTARDLTLSTGGTAADYAKTIAEKAKDFTLSTGQTASEYAKQAAVKGKDATLSTGRTAAEFAKTAAQKTKDVTQSPGGTAATAGGDEGDTTIVGDVLEAVGAPVSGVAQHTKGIAAGEEVLAPVAKEDKDKLE</sequence>
<dbReference type="GO" id="GO:0005829">
    <property type="term" value="C:cytosol"/>
    <property type="evidence" value="ECO:0007669"/>
    <property type="project" value="TreeGrafter"/>
</dbReference>
<reference evidence="2" key="2">
    <citation type="submission" date="2021-02" db="EMBL/GenBank/DDBJ databases">
        <authorList>
            <person name="Kimball J.A."/>
            <person name="Haas M.W."/>
            <person name="Macchietto M."/>
            <person name="Kono T."/>
            <person name="Duquette J."/>
            <person name="Shao M."/>
        </authorList>
    </citation>
    <scope>NUCLEOTIDE SEQUENCE</scope>
    <source>
        <tissue evidence="2">Fresh leaf tissue</tissue>
    </source>
</reference>
<feature type="compositionally biased region" description="Low complexity" evidence="1">
    <location>
        <begin position="135"/>
        <end position="150"/>
    </location>
</feature>
<evidence type="ECO:0000256" key="1">
    <source>
        <dbReference type="SAM" id="MobiDB-lite"/>
    </source>
</evidence>
<dbReference type="AlphaFoldDB" id="A0A8J5VSU5"/>